<organism evidence="2 3">
    <name type="scientific">Tenacibaculum tangerinum</name>
    <dbReference type="NCBI Taxonomy" id="3038772"/>
    <lineage>
        <taxon>Bacteria</taxon>
        <taxon>Pseudomonadati</taxon>
        <taxon>Bacteroidota</taxon>
        <taxon>Flavobacteriia</taxon>
        <taxon>Flavobacteriales</taxon>
        <taxon>Flavobacteriaceae</taxon>
        <taxon>Tenacibaculum</taxon>
    </lineage>
</organism>
<reference evidence="2 3" key="1">
    <citation type="submission" date="2023-04" db="EMBL/GenBank/DDBJ databases">
        <title>Tenacibaculum tangerinum sp. nov., isolated from sea tidal flat of South Korea.</title>
        <authorList>
            <person name="Lee S.H."/>
            <person name="Kim J.-J."/>
        </authorList>
    </citation>
    <scope>NUCLEOTIDE SEQUENCE [LARGE SCALE GENOMIC DNA]</scope>
    <source>
        <strain evidence="2 3">GRR-S3-23</strain>
    </source>
</reference>
<dbReference type="Proteomes" id="UP001232001">
    <property type="component" value="Chromosome"/>
</dbReference>
<gene>
    <name evidence="2" type="ORF">P8625_03165</name>
</gene>
<evidence type="ECO:0008006" key="4">
    <source>
        <dbReference type="Google" id="ProtNLM"/>
    </source>
</evidence>
<sequence>MNKKRYTYTLLLLLLVAFSLQAQEEDAHTTVKRHQIGLLLAHTHLKHKAIELGKNRLSLPSFTLFYNYHFNEKWMLGLHTDFINEQFIVEESGEKTIERERP</sequence>
<proteinExistence type="predicted"/>
<protein>
    <recommendedName>
        <fullName evidence="4">DUF2490 domain-containing protein</fullName>
    </recommendedName>
</protein>
<evidence type="ECO:0000313" key="3">
    <source>
        <dbReference type="Proteomes" id="UP001232001"/>
    </source>
</evidence>
<keyword evidence="3" id="KW-1185">Reference proteome</keyword>
<feature type="chain" id="PRO_5046605357" description="DUF2490 domain-containing protein" evidence="1">
    <location>
        <begin position="23"/>
        <end position="102"/>
    </location>
</feature>
<dbReference type="RefSeq" id="WP_279652052.1">
    <property type="nucleotide sequence ID" value="NZ_CP122539.1"/>
</dbReference>
<evidence type="ECO:0000256" key="1">
    <source>
        <dbReference type="SAM" id="SignalP"/>
    </source>
</evidence>
<feature type="signal peptide" evidence="1">
    <location>
        <begin position="1"/>
        <end position="22"/>
    </location>
</feature>
<name>A0ABY8L7L8_9FLAO</name>
<accession>A0ABY8L7L8</accession>
<dbReference type="EMBL" id="CP122539">
    <property type="protein sequence ID" value="WGH76183.1"/>
    <property type="molecule type" value="Genomic_DNA"/>
</dbReference>
<keyword evidence="1" id="KW-0732">Signal</keyword>
<evidence type="ECO:0000313" key="2">
    <source>
        <dbReference type="EMBL" id="WGH76183.1"/>
    </source>
</evidence>